<dbReference type="Proteomes" id="UP001630127">
    <property type="component" value="Unassembled WGS sequence"/>
</dbReference>
<dbReference type="AlphaFoldDB" id="A0ABD2YW51"/>
<evidence type="ECO:0000313" key="1">
    <source>
        <dbReference type="EMBL" id="KAL3510265.1"/>
    </source>
</evidence>
<gene>
    <name evidence="1" type="ORF">ACH5RR_029666</name>
</gene>
<protein>
    <submittedName>
        <fullName evidence="1">Uncharacterized protein</fullName>
    </submittedName>
</protein>
<organism evidence="1 2">
    <name type="scientific">Cinchona calisaya</name>
    <dbReference type="NCBI Taxonomy" id="153742"/>
    <lineage>
        <taxon>Eukaryota</taxon>
        <taxon>Viridiplantae</taxon>
        <taxon>Streptophyta</taxon>
        <taxon>Embryophyta</taxon>
        <taxon>Tracheophyta</taxon>
        <taxon>Spermatophyta</taxon>
        <taxon>Magnoliopsida</taxon>
        <taxon>eudicotyledons</taxon>
        <taxon>Gunneridae</taxon>
        <taxon>Pentapetalae</taxon>
        <taxon>asterids</taxon>
        <taxon>lamiids</taxon>
        <taxon>Gentianales</taxon>
        <taxon>Rubiaceae</taxon>
        <taxon>Cinchonoideae</taxon>
        <taxon>Cinchoneae</taxon>
        <taxon>Cinchona</taxon>
    </lineage>
</organism>
<comment type="caution">
    <text evidence="1">The sequence shown here is derived from an EMBL/GenBank/DDBJ whole genome shotgun (WGS) entry which is preliminary data.</text>
</comment>
<sequence>QKKLVHQLGNSIFSATEKENTPIGGTIQVIGDLNTPSPLLENPTSVAGDVNIPSPLSENPTPMHEVLDNPDIVGSNNRVPASHNVPLEVLEEFSALHPMPSLELMPVSNVAVASDVELLISLDRMTDNARLCHVVSDDHHANFRSCKKKQPLLPSQISDSLSDSDIGSYLDFPR</sequence>
<keyword evidence="2" id="KW-1185">Reference proteome</keyword>
<name>A0ABD2YW51_9GENT</name>
<reference evidence="1 2" key="1">
    <citation type="submission" date="2024-11" db="EMBL/GenBank/DDBJ databases">
        <title>A near-complete genome assembly of Cinchona calisaya.</title>
        <authorList>
            <person name="Lian D.C."/>
            <person name="Zhao X.W."/>
            <person name="Wei L."/>
        </authorList>
    </citation>
    <scope>NUCLEOTIDE SEQUENCE [LARGE SCALE GENOMIC DNA]</scope>
    <source>
        <tissue evidence="1">Nenye</tissue>
    </source>
</reference>
<accession>A0ABD2YW51</accession>
<feature type="non-terminal residue" evidence="1">
    <location>
        <position position="1"/>
    </location>
</feature>
<dbReference type="EMBL" id="JBJUIK010000012">
    <property type="protein sequence ID" value="KAL3510265.1"/>
    <property type="molecule type" value="Genomic_DNA"/>
</dbReference>
<proteinExistence type="predicted"/>
<evidence type="ECO:0000313" key="2">
    <source>
        <dbReference type="Proteomes" id="UP001630127"/>
    </source>
</evidence>